<evidence type="ECO:0000313" key="1">
    <source>
        <dbReference type="EMBL" id="GGE57157.1"/>
    </source>
</evidence>
<evidence type="ECO:0000313" key="2">
    <source>
        <dbReference type="Proteomes" id="UP000628775"/>
    </source>
</evidence>
<organism evidence="1 2">
    <name type="scientific">Pullulanibacillus camelliae</name>
    <dbReference type="NCBI Taxonomy" id="1707096"/>
    <lineage>
        <taxon>Bacteria</taxon>
        <taxon>Bacillati</taxon>
        <taxon>Bacillota</taxon>
        <taxon>Bacilli</taxon>
        <taxon>Bacillales</taxon>
        <taxon>Sporolactobacillaceae</taxon>
        <taxon>Pullulanibacillus</taxon>
    </lineage>
</organism>
<keyword evidence="2" id="KW-1185">Reference proteome</keyword>
<reference evidence="1" key="2">
    <citation type="submission" date="2020-09" db="EMBL/GenBank/DDBJ databases">
        <authorList>
            <person name="Sun Q."/>
            <person name="Zhou Y."/>
        </authorList>
    </citation>
    <scope>NUCLEOTIDE SEQUENCE</scope>
    <source>
        <strain evidence="1">CGMCC 1.15371</strain>
    </source>
</reference>
<dbReference type="AlphaFoldDB" id="A0A8J3E199"/>
<dbReference type="RefSeq" id="WP_188699103.1">
    <property type="nucleotide sequence ID" value="NZ_BMIR01000043.1"/>
</dbReference>
<comment type="caution">
    <text evidence="1">The sequence shown here is derived from an EMBL/GenBank/DDBJ whole genome shotgun (WGS) entry which is preliminary data.</text>
</comment>
<dbReference type="EMBL" id="BMIR01000043">
    <property type="protein sequence ID" value="GGE57157.1"/>
    <property type="molecule type" value="Genomic_DNA"/>
</dbReference>
<proteinExistence type="predicted"/>
<protein>
    <submittedName>
        <fullName evidence="1">Uncharacterized protein</fullName>
    </submittedName>
</protein>
<accession>A0A8J3E199</accession>
<gene>
    <name evidence="1" type="ORF">GCM10011391_40060</name>
</gene>
<reference evidence="1" key="1">
    <citation type="journal article" date="2014" name="Int. J. Syst. Evol. Microbiol.">
        <title>Complete genome sequence of Corynebacterium casei LMG S-19264T (=DSM 44701T), isolated from a smear-ripened cheese.</title>
        <authorList>
            <consortium name="US DOE Joint Genome Institute (JGI-PGF)"/>
            <person name="Walter F."/>
            <person name="Albersmeier A."/>
            <person name="Kalinowski J."/>
            <person name="Ruckert C."/>
        </authorList>
    </citation>
    <scope>NUCLEOTIDE SEQUENCE</scope>
    <source>
        <strain evidence="1">CGMCC 1.15371</strain>
    </source>
</reference>
<sequence>MKPQFKAVRRLLKVGWVLCLGDIIFNCRYNGLPKNYPLKIQFLDVFG</sequence>
<dbReference type="Proteomes" id="UP000628775">
    <property type="component" value="Unassembled WGS sequence"/>
</dbReference>
<name>A0A8J3E199_9BACL</name>